<proteinExistence type="predicted"/>
<organism evidence="1 2">
    <name type="scientific">Chryseobacterium salivictor</name>
    <dbReference type="NCBI Taxonomy" id="2547600"/>
    <lineage>
        <taxon>Bacteria</taxon>
        <taxon>Pseudomonadati</taxon>
        <taxon>Bacteroidota</taxon>
        <taxon>Flavobacteriia</taxon>
        <taxon>Flavobacteriales</taxon>
        <taxon>Weeksellaceae</taxon>
        <taxon>Chryseobacterium group</taxon>
        <taxon>Chryseobacterium</taxon>
    </lineage>
</organism>
<dbReference type="OrthoDB" id="1179573at2"/>
<dbReference type="Proteomes" id="UP000294419">
    <property type="component" value="Chromosome"/>
</dbReference>
<dbReference type="EMBL" id="CP037954">
    <property type="protein sequence ID" value="QBO59174.1"/>
    <property type="molecule type" value="Genomic_DNA"/>
</dbReference>
<dbReference type="AlphaFoldDB" id="A0A4V1ALB4"/>
<keyword evidence="2" id="KW-1185">Reference proteome</keyword>
<name>A0A4V1ALB4_9FLAO</name>
<sequence length="119" mass="13331">MNKIKFILLLILSNSCSPLIENGIIVEIENNSKLSVIGVQFYTTEKLITLDFDKIKPEETMSGFLSMKNNKSDGGYVLDFIGANGEKEHTVVGYYTNGGSLDRKVKFTIETKKTLVKFD</sequence>
<dbReference type="RefSeq" id="WP_133440535.1">
    <property type="nucleotide sequence ID" value="NZ_CP037954.1"/>
</dbReference>
<evidence type="ECO:0008006" key="3">
    <source>
        <dbReference type="Google" id="ProtNLM"/>
    </source>
</evidence>
<evidence type="ECO:0000313" key="1">
    <source>
        <dbReference type="EMBL" id="QBO59174.1"/>
    </source>
</evidence>
<evidence type="ECO:0000313" key="2">
    <source>
        <dbReference type="Proteomes" id="UP000294419"/>
    </source>
</evidence>
<protein>
    <recommendedName>
        <fullName evidence="3">Lipoprotein</fullName>
    </recommendedName>
</protein>
<gene>
    <name evidence="1" type="ORF">NBC122_02370</name>
</gene>
<accession>A0A4V1ALB4</accession>
<reference evidence="1 2" key="1">
    <citation type="submission" date="2019-03" db="EMBL/GenBank/DDBJ databases">
        <authorList>
            <person name="Kim H."/>
            <person name="Yu S.-M."/>
        </authorList>
    </citation>
    <scope>NUCLEOTIDE SEQUENCE [LARGE SCALE GENOMIC DNA]</scope>
    <source>
        <strain evidence="1 2">NBC122</strain>
    </source>
</reference>
<dbReference type="KEGG" id="csal:NBC122_02370"/>